<keyword evidence="5 9" id="KW-0238">DNA-binding</keyword>
<dbReference type="RefSeq" id="WP_212952465.1">
    <property type="nucleotide sequence ID" value="NZ_BORJ01000001.1"/>
</dbReference>
<evidence type="ECO:0000259" key="8">
    <source>
        <dbReference type="PROSITE" id="PS50110"/>
    </source>
</evidence>
<evidence type="ECO:0000256" key="5">
    <source>
        <dbReference type="ARBA" id="ARBA00023125"/>
    </source>
</evidence>
<keyword evidence="3" id="KW-0902">Two-component regulatory system</keyword>
<organism evidence="9 10">
    <name type="scientific">Siminovitchia terrae</name>
    <name type="common">Bacillus terrae</name>
    <dbReference type="NCBI Taxonomy" id="1914933"/>
    <lineage>
        <taxon>Bacteria</taxon>
        <taxon>Bacillati</taxon>
        <taxon>Bacillota</taxon>
        <taxon>Bacilli</taxon>
        <taxon>Bacillales</taxon>
        <taxon>Bacillaceae</taxon>
        <taxon>Siminovitchia</taxon>
    </lineage>
</organism>
<dbReference type="InterPro" id="IPR051677">
    <property type="entry name" value="AfsR-DnrI-RedD_regulator"/>
</dbReference>
<evidence type="ECO:0000256" key="1">
    <source>
        <dbReference type="ARBA" id="ARBA00004496"/>
    </source>
</evidence>
<dbReference type="InterPro" id="IPR016032">
    <property type="entry name" value="Sig_transdc_resp-reg_C-effctor"/>
</dbReference>
<dbReference type="InterPro" id="IPR001789">
    <property type="entry name" value="Sig_transdc_resp-reg_receiver"/>
</dbReference>
<dbReference type="InterPro" id="IPR005158">
    <property type="entry name" value="BTAD"/>
</dbReference>
<name>A0ABQ4KQA2_SIMTE</name>
<evidence type="ECO:0000256" key="6">
    <source>
        <dbReference type="ARBA" id="ARBA00023163"/>
    </source>
</evidence>
<dbReference type="Gene3D" id="1.25.40.10">
    <property type="entry name" value="Tetratricopeptide repeat domain"/>
    <property type="match status" value="1"/>
</dbReference>
<accession>A0ABQ4KQA2</accession>
<keyword evidence="10" id="KW-1185">Reference proteome</keyword>
<proteinExistence type="inferred from homology"/>
<dbReference type="EMBL" id="BORJ01000001">
    <property type="protein sequence ID" value="GIN94216.1"/>
    <property type="molecule type" value="Genomic_DNA"/>
</dbReference>
<dbReference type="PANTHER" id="PTHR35807:SF2">
    <property type="entry name" value="TRANSCRIPTIONAL ACTIVATOR DOMAIN"/>
    <property type="match status" value="1"/>
</dbReference>
<comment type="subcellular location">
    <subcellularLocation>
        <location evidence="1">Cytoplasm</location>
    </subcellularLocation>
</comment>
<dbReference type="PROSITE" id="PS50110">
    <property type="entry name" value="RESPONSE_REGULATORY"/>
    <property type="match status" value="1"/>
</dbReference>
<reference evidence="9 10" key="1">
    <citation type="submission" date="2021-03" db="EMBL/GenBank/DDBJ databases">
        <title>Antimicrobial resistance genes in bacteria isolated from Japanese honey, and their potential for conferring macrolide and lincosamide resistance in the American foulbrood pathogen Paenibacillus larvae.</title>
        <authorList>
            <person name="Okamoto M."/>
            <person name="Kumagai M."/>
            <person name="Kanamori H."/>
            <person name="Takamatsu D."/>
        </authorList>
    </citation>
    <scope>NUCLEOTIDE SEQUENCE [LARGE SCALE GENOMIC DNA]</scope>
    <source>
        <strain evidence="9 10">J6TS1</strain>
    </source>
</reference>
<evidence type="ECO:0000256" key="7">
    <source>
        <dbReference type="PROSITE-ProRule" id="PRU00169"/>
    </source>
</evidence>
<dbReference type="Gene3D" id="1.10.10.10">
    <property type="entry name" value="Winged helix-like DNA-binding domain superfamily/Winged helix DNA-binding domain"/>
    <property type="match status" value="1"/>
</dbReference>
<keyword evidence="7" id="KW-0597">Phosphoprotein</keyword>
<dbReference type="Gene3D" id="3.40.50.2300">
    <property type="match status" value="1"/>
</dbReference>
<feature type="modified residue" description="4-aspartylphosphate" evidence="7">
    <location>
        <position position="53"/>
    </location>
</feature>
<dbReference type="SMART" id="SM00862">
    <property type="entry name" value="Trans_reg_C"/>
    <property type="match status" value="1"/>
</dbReference>
<protein>
    <submittedName>
        <fullName evidence="9">DNA-binding response regulator</fullName>
    </submittedName>
</protein>
<evidence type="ECO:0000256" key="2">
    <source>
        <dbReference type="ARBA" id="ARBA00005820"/>
    </source>
</evidence>
<evidence type="ECO:0000313" key="9">
    <source>
        <dbReference type="EMBL" id="GIN94216.1"/>
    </source>
</evidence>
<dbReference type="SMART" id="SM01043">
    <property type="entry name" value="BTAD"/>
    <property type="match status" value="1"/>
</dbReference>
<dbReference type="SUPFAM" id="SSF48452">
    <property type="entry name" value="TPR-like"/>
    <property type="match status" value="1"/>
</dbReference>
<evidence type="ECO:0000313" key="10">
    <source>
        <dbReference type="Proteomes" id="UP000680670"/>
    </source>
</evidence>
<dbReference type="SUPFAM" id="SSF46894">
    <property type="entry name" value="C-terminal effector domain of the bipartite response regulators"/>
    <property type="match status" value="1"/>
</dbReference>
<dbReference type="SUPFAM" id="SSF52172">
    <property type="entry name" value="CheY-like"/>
    <property type="match status" value="1"/>
</dbReference>
<dbReference type="InterPro" id="IPR011006">
    <property type="entry name" value="CheY-like_superfamily"/>
</dbReference>
<dbReference type="InterPro" id="IPR001867">
    <property type="entry name" value="OmpR/PhoB-type_DNA-bd"/>
</dbReference>
<comment type="similarity">
    <text evidence="2">Belongs to the AfsR/DnrI/RedD regulatory family.</text>
</comment>
<dbReference type="PANTHER" id="PTHR35807">
    <property type="entry name" value="TRANSCRIPTIONAL REGULATOR REDD-RELATED"/>
    <property type="match status" value="1"/>
</dbReference>
<dbReference type="InterPro" id="IPR036388">
    <property type="entry name" value="WH-like_DNA-bd_sf"/>
</dbReference>
<dbReference type="Pfam" id="PF03704">
    <property type="entry name" value="BTAD"/>
    <property type="match status" value="1"/>
</dbReference>
<evidence type="ECO:0000256" key="4">
    <source>
        <dbReference type="ARBA" id="ARBA00023015"/>
    </source>
</evidence>
<comment type="caution">
    <text evidence="9">The sequence shown here is derived from an EMBL/GenBank/DDBJ whole genome shotgun (WGS) entry which is preliminary data.</text>
</comment>
<gene>
    <name evidence="9" type="ORF">J6TS1_00860</name>
</gene>
<dbReference type="Proteomes" id="UP000680670">
    <property type="component" value="Unassembled WGS sequence"/>
</dbReference>
<sequence>MRVVLIDDERLALEHLGKKLGEIAGVEVIGKYSDPHTGVKEIKNEQPDAVFLDIEMPGGNGLDLAKEIKQSIPNVKIIFTTAYREYAVDAFEVSADDYLLKPIMKERLIKTINRLFGTNEKSGNSSNKIMVCCFHKLHFKMDKKKNEVLDVYWRTTKAREVFAYLLHHRAGFVRKVELLEHFWPESNPKDGLSQLYSTIYQIRKTLKSIHCPIKIVNSENAYRLDLNGALLDVDEWESKMKGMSLVTKEAFPDFKQALDLYKGDYFEKDDFWWTETEQNRLRLLWLDYVKRLADFFIFEEDNIEAIMLYLRAQKVHPFEEDIYFMLMQLYDTVGERDSVIREYKHLKEMLQEEFGSLPSEHIQKWYQNWEKRTLFNQSTPS</sequence>
<evidence type="ECO:0000256" key="3">
    <source>
        <dbReference type="ARBA" id="ARBA00023012"/>
    </source>
</evidence>
<dbReference type="SMART" id="SM00448">
    <property type="entry name" value="REC"/>
    <property type="match status" value="1"/>
</dbReference>
<dbReference type="Pfam" id="PF00072">
    <property type="entry name" value="Response_reg"/>
    <property type="match status" value="1"/>
</dbReference>
<dbReference type="GO" id="GO:0003677">
    <property type="term" value="F:DNA binding"/>
    <property type="evidence" value="ECO:0007669"/>
    <property type="project" value="UniProtKB-KW"/>
</dbReference>
<keyword evidence="6" id="KW-0804">Transcription</keyword>
<feature type="domain" description="Response regulatory" evidence="8">
    <location>
        <begin position="2"/>
        <end position="116"/>
    </location>
</feature>
<dbReference type="InterPro" id="IPR011990">
    <property type="entry name" value="TPR-like_helical_dom_sf"/>
</dbReference>
<keyword evidence="4" id="KW-0805">Transcription regulation</keyword>